<dbReference type="GO" id="GO:0006508">
    <property type="term" value="P:proteolysis"/>
    <property type="evidence" value="ECO:0007669"/>
    <property type="project" value="UniProtKB-KW"/>
</dbReference>
<dbReference type="FunFam" id="3.90.70.10:FF:000332">
    <property type="entry name" value="Cathepsin L1"/>
    <property type="match status" value="1"/>
</dbReference>
<dbReference type="AlphaFoldDB" id="A0AAD4NAS9"/>
<dbReference type="PROSITE" id="PS00139">
    <property type="entry name" value="THIOL_PROTEASE_CYS"/>
    <property type="match status" value="1"/>
</dbReference>
<dbReference type="PROSITE" id="PS00639">
    <property type="entry name" value="THIOL_PROTEASE_HIS"/>
    <property type="match status" value="1"/>
</dbReference>
<feature type="compositionally biased region" description="Basic and acidic residues" evidence="6">
    <location>
        <begin position="389"/>
        <end position="398"/>
    </location>
</feature>
<feature type="domain" description="Peptidase C1A papain C-terminal" evidence="7">
    <location>
        <begin position="141"/>
        <end position="354"/>
    </location>
</feature>
<comment type="similarity">
    <text evidence="1">Belongs to the peptidase C1 family.</text>
</comment>
<dbReference type="Gene3D" id="3.90.70.10">
    <property type="entry name" value="Cysteine proteinases"/>
    <property type="match status" value="1"/>
</dbReference>
<dbReference type="InterPro" id="IPR025660">
    <property type="entry name" value="Pept_his_AS"/>
</dbReference>
<dbReference type="PROSITE" id="PS00640">
    <property type="entry name" value="THIOL_PROTEASE_ASN"/>
    <property type="match status" value="1"/>
</dbReference>
<evidence type="ECO:0000256" key="3">
    <source>
        <dbReference type="ARBA" id="ARBA00022801"/>
    </source>
</evidence>
<evidence type="ECO:0000256" key="2">
    <source>
        <dbReference type="ARBA" id="ARBA00022670"/>
    </source>
</evidence>
<feature type="region of interest" description="Disordered" evidence="6">
    <location>
        <begin position="371"/>
        <end position="413"/>
    </location>
</feature>
<keyword evidence="5" id="KW-1015">Disulfide bond</keyword>
<dbReference type="Proteomes" id="UP001201812">
    <property type="component" value="Unassembled WGS sequence"/>
</dbReference>
<dbReference type="InterPro" id="IPR013128">
    <property type="entry name" value="Peptidase_C1A"/>
</dbReference>
<evidence type="ECO:0000256" key="5">
    <source>
        <dbReference type="ARBA" id="ARBA00023157"/>
    </source>
</evidence>
<feature type="region of interest" description="Disordered" evidence="6">
    <location>
        <begin position="430"/>
        <end position="460"/>
    </location>
</feature>
<feature type="compositionally biased region" description="Acidic residues" evidence="6">
    <location>
        <begin position="443"/>
        <end position="460"/>
    </location>
</feature>
<evidence type="ECO:0000256" key="6">
    <source>
        <dbReference type="SAM" id="MobiDB-lite"/>
    </source>
</evidence>
<feature type="compositionally biased region" description="Acidic residues" evidence="6">
    <location>
        <begin position="399"/>
        <end position="413"/>
    </location>
</feature>
<name>A0AAD4NAS9_9BILA</name>
<evidence type="ECO:0000313" key="8">
    <source>
        <dbReference type="EMBL" id="KAI1723660.1"/>
    </source>
</evidence>
<gene>
    <name evidence="8" type="ORF">DdX_03830</name>
</gene>
<proteinExistence type="inferred from homology"/>
<accession>A0AAD4NAS9</accession>
<reference evidence="8" key="1">
    <citation type="submission" date="2022-01" db="EMBL/GenBank/DDBJ databases">
        <title>Genome Sequence Resource for Two Populations of Ditylenchus destructor, the Migratory Endoparasitic Phytonematode.</title>
        <authorList>
            <person name="Zhang H."/>
            <person name="Lin R."/>
            <person name="Xie B."/>
        </authorList>
    </citation>
    <scope>NUCLEOTIDE SEQUENCE</scope>
    <source>
        <strain evidence="8">BazhouSP</strain>
    </source>
</reference>
<keyword evidence="9" id="KW-1185">Reference proteome</keyword>
<keyword evidence="2 8" id="KW-0645">Protease</keyword>
<dbReference type="EMBL" id="JAKKPZ010000003">
    <property type="protein sequence ID" value="KAI1723660.1"/>
    <property type="molecule type" value="Genomic_DNA"/>
</dbReference>
<protein>
    <submittedName>
        <fullName evidence="8">Papain family cysteine protease domain-containing protein</fullName>
    </submittedName>
</protein>
<evidence type="ECO:0000256" key="1">
    <source>
        <dbReference type="ARBA" id="ARBA00008455"/>
    </source>
</evidence>
<evidence type="ECO:0000313" key="9">
    <source>
        <dbReference type="Proteomes" id="UP001201812"/>
    </source>
</evidence>
<comment type="caution">
    <text evidence="8">The sequence shown here is derived from an EMBL/GenBank/DDBJ whole genome shotgun (WGS) entry which is preliminary data.</text>
</comment>
<dbReference type="InterPro" id="IPR025661">
    <property type="entry name" value="Pept_asp_AS"/>
</dbReference>
<dbReference type="InterPro" id="IPR000169">
    <property type="entry name" value="Pept_cys_AS"/>
</dbReference>
<dbReference type="InterPro" id="IPR000668">
    <property type="entry name" value="Peptidase_C1A_C"/>
</dbReference>
<dbReference type="PRINTS" id="PR00705">
    <property type="entry name" value="PAPAIN"/>
</dbReference>
<evidence type="ECO:0000259" key="7">
    <source>
        <dbReference type="SMART" id="SM00645"/>
    </source>
</evidence>
<keyword evidence="4" id="KW-0788">Thiol protease</keyword>
<dbReference type="SMART" id="SM00645">
    <property type="entry name" value="Pept_C1"/>
    <property type="match status" value="1"/>
</dbReference>
<dbReference type="SUPFAM" id="SSF54001">
    <property type="entry name" value="Cysteine proteinases"/>
    <property type="match status" value="1"/>
</dbReference>
<dbReference type="Pfam" id="PF00112">
    <property type="entry name" value="Peptidase_C1"/>
    <property type="match status" value="1"/>
</dbReference>
<feature type="region of interest" description="Disordered" evidence="6">
    <location>
        <begin position="32"/>
        <end position="56"/>
    </location>
</feature>
<dbReference type="GO" id="GO:0008234">
    <property type="term" value="F:cysteine-type peptidase activity"/>
    <property type="evidence" value="ECO:0007669"/>
    <property type="project" value="UniProtKB-KW"/>
</dbReference>
<dbReference type="PANTHER" id="PTHR12411">
    <property type="entry name" value="CYSTEINE PROTEASE FAMILY C1-RELATED"/>
    <property type="match status" value="1"/>
</dbReference>
<organism evidence="8 9">
    <name type="scientific">Ditylenchus destructor</name>
    <dbReference type="NCBI Taxonomy" id="166010"/>
    <lineage>
        <taxon>Eukaryota</taxon>
        <taxon>Metazoa</taxon>
        <taxon>Ecdysozoa</taxon>
        <taxon>Nematoda</taxon>
        <taxon>Chromadorea</taxon>
        <taxon>Rhabditida</taxon>
        <taxon>Tylenchina</taxon>
        <taxon>Tylenchomorpha</taxon>
        <taxon>Sphaerularioidea</taxon>
        <taxon>Anguinidae</taxon>
        <taxon>Anguininae</taxon>
        <taxon>Ditylenchus</taxon>
    </lineage>
</organism>
<dbReference type="CDD" id="cd02248">
    <property type="entry name" value="Peptidase_C1A"/>
    <property type="match status" value="1"/>
</dbReference>
<sequence>MNELFFKLKNLPFFLIYIKFLQSDLITDTLGQADSSPPESWNPSTNKSNNADESSNFSQRERVFAFLSSKKLVEDHNKKFNAGLVSFQMALNHLADVPRSYIRMRNNYRVESNKTKIDGMPRIMNTQNPLTTLDQRKKRETPDSSDYMRYMSPIRNQGNCGSCWAISAAAALESHYQMALEIESIQLSPQQLLDCAIDHDGCQGASVKKAFRYAKRNNGIEDETSYPYMALSEDCRVDSTDNWRNVRISNIKKLHDMDENDLKDTLAEVGPIVVAIDANAPSFSLYSGGVYYDPECTDDVNHAMLLVGYGSDQYGDYWLIKNSWGIAWGEEGYLRLARNRDNHCGVAVECSYPVIVSDYRMASSIEGETDIGGNDGVFPIGGIEEGEDGSARHEFDSRTDDDDVNADADDSVDDLDDVITQGKREIHLLAADTENVNDRDYTDVDDESDASSDEDKEIDA</sequence>
<keyword evidence="3" id="KW-0378">Hydrolase</keyword>
<evidence type="ECO:0000256" key="4">
    <source>
        <dbReference type="ARBA" id="ARBA00022807"/>
    </source>
</evidence>
<dbReference type="InterPro" id="IPR039417">
    <property type="entry name" value="Peptidase_C1A_papain-like"/>
</dbReference>
<dbReference type="InterPro" id="IPR038765">
    <property type="entry name" value="Papain-like_cys_pep_sf"/>
</dbReference>